<dbReference type="VEuPathDB" id="TriTrypDB:TCSYLVIO_001731"/>
<dbReference type="EMBL" id="PRFC01000044">
    <property type="protein sequence ID" value="PWV13205.1"/>
    <property type="molecule type" value="Genomic_DNA"/>
</dbReference>
<comment type="caution">
    <text evidence="1">The sequence shown here is derived from an EMBL/GenBank/DDBJ whole genome shotgun (WGS) entry which is preliminary data.</text>
</comment>
<evidence type="ECO:0000313" key="2">
    <source>
        <dbReference type="Proteomes" id="UP000246078"/>
    </source>
</evidence>
<name>A0A2V2WY92_TRYCR</name>
<dbReference type="VEuPathDB" id="TriTrypDB:TcCLB.508239.30"/>
<dbReference type="VEuPathDB" id="TriTrypDB:TcCLB.511157.9"/>
<organism evidence="1 2">
    <name type="scientific">Trypanosoma cruzi</name>
    <dbReference type="NCBI Taxonomy" id="5693"/>
    <lineage>
        <taxon>Eukaryota</taxon>
        <taxon>Discoba</taxon>
        <taxon>Euglenozoa</taxon>
        <taxon>Kinetoplastea</taxon>
        <taxon>Metakinetoplastina</taxon>
        <taxon>Trypanosomatida</taxon>
        <taxon>Trypanosomatidae</taxon>
        <taxon>Trypanosoma</taxon>
        <taxon>Schizotrypanum</taxon>
    </lineage>
</organism>
<dbReference type="VEuPathDB" id="TriTrypDB:TcYC6_0044540"/>
<proteinExistence type="predicted"/>
<dbReference type="VEuPathDB" id="TriTrypDB:C3747_44g236"/>
<protein>
    <submittedName>
        <fullName evidence="1">Putative neurobeachin/beige-like protein</fullName>
    </submittedName>
</protein>
<dbReference type="VEuPathDB" id="TriTrypDB:TcCL_ESM01248"/>
<dbReference type="VEuPathDB" id="TriTrypDB:TcG_06862"/>
<dbReference type="VEuPathDB" id="TriTrypDB:ECC02_002830"/>
<evidence type="ECO:0000313" key="1">
    <source>
        <dbReference type="EMBL" id="PWV13205.1"/>
    </source>
</evidence>
<dbReference type="VEuPathDB" id="TriTrypDB:TCDM_08590"/>
<reference evidence="1 2" key="1">
    <citation type="journal article" date="2018" name="Microb. Genom.">
        <title>Expanding an expanded genome: long-read sequencing of Trypanosoma cruzi.</title>
        <authorList>
            <person name="Berna L."/>
            <person name="Rodriguez M."/>
            <person name="Chiribao M.L."/>
            <person name="Parodi-Talice A."/>
            <person name="Pita S."/>
            <person name="Rijo G."/>
            <person name="Alvarez-Valin F."/>
            <person name="Robello C."/>
        </authorList>
    </citation>
    <scope>NUCLEOTIDE SEQUENCE [LARGE SCALE GENOMIC DNA]</scope>
    <source>
        <strain evidence="1 2">TCC</strain>
    </source>
</reference>
<dbReference type="VEuPathDB" id="TriTrypDB:TcBrA4_0089160"/>
<sequence length="177" mass="19278">MALSICRLIRYNAGVWSLVKRGVSSCSTAELDGAIKADQQALGAEDAATFDDSLWGIELSNNGWLPWRSTLQQPAPRPCDLWSFMARRKGLLCSLWTPSRPVQCHDQTSCQNTSVSGLYLEGGGSLQEMCERRGECDYFCPRCLPLLVAPVVGALYQSLLQESGAVGPLGVRSIYGC</sequence>
<dbReference type="VEuPathDB" id="TriTrypDB:Tc_MARK_577"/>
<dbReference type="VEuPathDB" id="TriTrypDB:BCY84_12873"/>
<dbReference type="AlphaFoldDB" id="A0A2V2WY92"/>
<accession>A0A2V2WY92</accession>
<gene>
    <name evidence="1" type="ORF">C3747_44g236</name>
</gene>
<dbReference type="Proteomes" id="UP000246078">
    <property type="component" value="Unassembled WGS sequence"/>
</dbReference>
<dbReference type="VEuPathDB" id="TriTrypDB:C4B63_112g14"/>